<name>A0A0S2F8U4_LYSAN</name>
<dbReference type="RefSeq" id="WP_057917418.1">
    <property type="nucleotide sequence ID" value="NZ_CP011129.1"/>
</dbReference>
<reference evidence="2 3" key="1">
    <citation type="journal article" date="2015" name="BMC Genomics">
        <title>Comparative genomics and metabolic profiling of the genus Lysobacter.</title>
        <authorList>
            <person name="de Bruijn I."/>
            <person name="Cheng X."/>
            <person name="de Jager V."/>
            <person name="Exposito R.G."/>
            <person name="Watrous J."/>
            <person name="Patel N."/>
            <person name="Postma J."/>
            <person name="Dorrestein P.C."/>
            <person name="Kobayashi D."/>
            <person name="Raaijmakers J.M."/>
        </authorList>
    </citation>
    <scope>NUCLEOTIDE SEQUENCE [LARGE SCALE GENOMIC DNA]</scope>
    <source>
        <strain evidence="2 3">76</strain>
    </source>
</reference>
<keyword evidence="1" id="KW-0812">Transmembrane</keyword>
<sequence>MAASVYRLPDEPLPSGLSRYAVDPVWPLLSVMLAGSGFGLLWFGFNSLAIGSPTRRREWLCIGLSALGSPLLLFALLLCEQNGWLQGAQLRYAFLSILLLKLGMAYAVYLMQQRCFEIWEYYGGQPRNGLPLTILLAVVGRGAFGAVQLPALLSVILQ</sequence>
<dbReference type="PATRIC" id="fig|84531.8.peg.1849"/>
<dbReference type="Proteomes" id="UP000060787">
    <property type="component" value="Chromosome"/>
</dbReference>
<accession>A0A0S2F8U4</accession>
<dbReference type="eggNOG" id="ENOG5031IN6">
    <property type="taxonomic scope" value="Bacteria"/>
</dbReference>
<dbReference type="EMBL" id="CP011129">
    <property type="protein sequence ID" value="ALN79975.1"/>
    <property type="molecule type" value="Genomic_DNA"/>
</dbReference>
<proteinExistence type="predicted"/>
<protein>
    <submittedName>
        <fullName evidence="2">Putative membrane protein</fullName>
    </submittedName>
</protein>
<feature type="transmembrane region" description="Helical" evidence="1">
    <location>
        <begin position="132"/>
        <end position="157"/>
    </location>
</feature>
<gene>
    <name evidence="2" type="ORF">LA76x_1823</name>
</gene>
<keyword evidence="1" id="KW-1133">Transmembrane helix</keyword>
<dbReference type="KEGG" id="lab:LA76x_1823"/>
<dbReference type="STRING" id="84531.LA76x_1823"/>
<organism evidence="2 3">
    <name type="scientific">Lysobacter antibioticus</name>
    <dbReference type="NCBI Taxonomy" id="84531"/>
    <lineage>
        <taxon>Bacteria</taxon>
        <taxon>Pseudomonadati</taxon>
        <taxon>Pseudomonadota</taxon>
        <taxon>Gammaproteobacteria</taxon>
        <taxon>Lysobacterales</taxon>
        <taxon>Lysobacteraceae</taxon>
        <taxon>Lysobacter</taxon>
    </lineage>
</organism>
<keyword evidence="3" id="KW-1185">Reference proteome</keyword>
<feature type="transmembrane region" description="Helical" evidence="1">
    <location>
        <begin position="25"/>
        <end position="45"/>
    </location>
</feature>
<feature type="transmembrane region" description="Helical" evidence="1">
    <location>
        <begin position="90"/>
        <end position="111"/>
    </location>
</feature>
<evidence type="ECO:0000256" key="1">
    <source>
        <dbReference type="SAM" id="Phobius"/>
    </source>
</evidence>
<keyword evidence="1" id="KW-0472">Membrane</keyword>
<evidence type="ECO:0000313" key="3">
    <source>
        <dbReference type="Proteomes" id="UP000060787"/>
    </source>
</evidence>
<feature type="transmembrane region" description="Helical" evidence="1">
    <location>
        <begin position="57"/>
        <end position="78"/>
    </location>
</feature>
<evidence type="ECO:0000313" key="2">
    <source>
        <dbReference type="EMBL" id="ALN79975.1"/>
    </source>
</evidence>
<dbReference type="AlphaFoldDB" id="A0A0S2F8U4"/>